<feature type="domain" description="Thoeris protein ThsB TIR-like" evidence="1">
    <location>
        <begin position="6"/>
        <end position="103"/>
    </location>
</feature>
<proteinExistence type="predicted"/>
<evidence type="ECO:0000313" key="2">
    <source>
        <dbReference type="EMBL" id="AGW14156.1"/>
    </source>
</evidence>
<dbReference type="RefSeq" id="WP_021761137.1">
    <property type="nucleotide sequence ID" value="NC_022444.1"/>
</dbReference>
<dbReference type="SUPFAM" id="SSF52206">
    <property type="entry name" value="Hypothetical protein MTH538"/>
    <property type="match status" value="1"/>
</dbReference>
<reference evidence="3" key="2">
    <citation type="submission" date="2013-07" db="EMBL/GenBank/DDBJ databases">
        <authorList>
            <person name="Morais-Silva F.O."/>
            <person name="Rezende A.M."/>
            <person name="Pimentel C."/>
            <person name="Resende D.M."/>
            <person name="Santos C.I."/>
            <person name="Clemente C."/>
            <person name="de Oliveira L.M."/>
            <person name="da Silva S.M."/>
            <person name="Costa D.A."/>
            <person name="Varela-Raposo A."/>
            <person name="Horacio E.C.A."/>
            <person name="Matos M."/>
            <person name="Flores O."/>
            <person name="Ruiz J.C."/>
            <person name="Rodrigues-Pousada C."/>
        </authorList>
    </citation>
    <scope>NUCLEOTIDE SEQUENCE [LARGE SCALE GENOMIC DNA]</scope>
    <source>
        <strain evidence="3">ATCC 19364 / DSM 1382 / NCIMB 9332 / VKM B-1759</strain>
    </source>
</reference>
<evidence type="ECO:0000259" key="1">
    <source>
        <dbReference type="Pfam" id="PF08937"/>
    </source>
</evidence>
<reference evidence="2 3" key="1">
    <citation type="journal article" date="2013" name="J. Bacteriol.">
        <title>Roles of HynAB and Ech, the only two hydrogenases found in the model sulfate reducer Desulfovibrio gigas.</title>
        <authorList>
            <person name="Morais-Silva F.O."/>
            <person name="Santos C.I."/>
            <person name="Rodrigues R."/>
            <person name="Pereira I.A."/>
            <person name="Rodrigues-Pousada C."/>
        </authorList>
    </citation>
    <scope>NUCLEOTIDE SEQUENCE [LARGE SCALE GENOMIC DNA]</scope>
    <source>
        <strain evidence="3">ATCC 19364 / DSM 1382 / NCIMB 9332 / VKM B-1759</strain>
    </source>
</reference>
<dbReference type="AlphaFoldDB" id="T2GDG6"/>
<sequence>MARRVFFSFHYQNDIWRVAQIRNCWVTKERTAAGFWDAAEWESIKRRGDEAIKSWINSQLFNTSVTIVLIGEETFKRKFVRYEILQSHARGNGLLGIFIHNLKDRLGNTSPKGANPFSVLTAHHNGRNANLSDIYPVYDWVINNGQANLAAWIENAASKAGRGTLHGIHY</sequence>
<organism evidence="2 3">
    <name type="scientific">Megalodesulfovibrio gigas (strain ATCC 19364 / DSM 1382 / NCIMB 9332 / VKM B-1759)</name>
    <name type="common">Desulfovibrio gigas</name>
    <dbReference type="NCBI Taxonomy" id="1121448"/>
    <lineage>
        <taxon>Bacteria</taxon>
        <taxon>Pseudomonadati</taxon>
        <taxon>Thermodesulfobacteriota</taxon>
        <taxon>Desulfovibrionia</taxon>
        <taxon>Desulfovibrionales</taxon>
        <taxon>Desulfovibrionaceae</taxon>
        <taxon>Megalodesulfovibrio</taxon>
    </lineage>
</organism>
<dbReference type="KEGG" id="dgg:DGI_2407"/>
<dbReference type="EMBL" id="CP006585">
    <property type="protein sequence ID" value="AGW14156.1"/>
    <property type="molecule type" value="Genomic_DNA"/>
</dbReference>
<dbReference type="PATRIC" id="fig|1121448.10.peg.2360"/>
<dbReference type="STRING" id="1121448.DGI_2407"/>
<dbReference type="OrthoDB" id="9811746at2"/>
<dbReference type="HOGENOM" id="CLU_098991_0_0_7"/>
<protein>
    <recommendedName>
        <fullName evidence="1">Thoeris protein ThsB TIR-like domain-containing protein</fullName>
    </recommendedName>
</protein>
<dbReference type="eggNOG" id="ENOG50303H8">
    <property type="taxonomic scope" value="Bacteria"/>
</dbReference>
<name>T2GDG6_MEGG1</name>
<dbReference type="Pfam" id="PF08937">
    <property type="entry name" value="ThsB_TIR"/>
    <property type="match status" value="1"/>
</dbReference>
<dbReference type="Proteomes" id="UP000016587">
    <property type="component" value="Chromosome"/>
</dbReference>
<evidence type="ECO:0000313" key="3">
    <source>
        <dbReference type="Proteomes" id="UP000016587"/>
    </source>
</evidence>
<dbReference type="InterPro" id="IPR015032">
    <property type="entry name" value="ThsB__TIR-like_domain"/>
</dbReference>
<dbReference type="InterPro" id="IPR036490">
    <property type="entry name" value="ThsB_TIR-like_sf"/>
</dbReference>
<dbReference type="Gene3D" id="3.40.50.11200">
    <property type="match status" value="1"/>
</dbReference>
<gene>
    <name evidence="2" type="ORF">DGI_2407</name>
</gene>
<keyword evidence="3" id="KW-1185">Reference proteome</keyword>
<accession>T2GDG6</accession>